<organism evidence="2 3">
    <name type="scientific">Chryseobacterium vrystaatense</name>
    <dbReference type="NCBI Taxonomy" id="307480"/>
    <lineage>
        <taxon>Bacteria</taxon>
        <taxon>Pseudomonadati</taxon>
        <taxon>Bacteroidota</taxon>
        <taxon>Flavobacteriia</taxon>
        <taxon>Flavobacteriales</taxon>
        <taxon>Weeksellaceae</taxon>
        <taxon>Chryseobacterium group</taxon>
        <taxon>Chryseobacterium</taxon>
    </lineage>
</organism>
<evidence type="ECO:0000313" key="2">
    <source>
        <dbReference type="EMBL" id="SHG92510.1"/>
    </source>
</evidence>
<keyword evidence="1" id="KW-1133">Transmembrane helix</keyword>
<protein>
    <submittedName>
        <fullName evidence="2">Uncharacterized protein</fullName>
    </submittedName>
</protein>
<sequence>MGNRSYLYLKNPKQEFPLFEANNSLPFFWIAVLDKKVLNDTIQQWQTYEEYTEHHTEEEAELYLEKHSNNLSVDQNSFSRNAKRSRHFIQKNFPETLALFDDFIKFIHSKFEKEGSIEINISQFSAFYPSLDAFYQDLISEMDAIENNEAAKIKFLLPYDLIASGTGFHDISNDEFSTWPTYQNAAQNRDKPQQPFSRKSLIVNVMIVLICPLFSYWTYLMYAKNRFDTWVIIIGFLNVLFYLYSIPSIILEIKAYRKGKDFKKP</sequence>
<proteinExistence type="predicted"/>
<evidence type="ECO:0000256" key="1">
    <source>
        <dbReference type="SAM" id="Phobius"/>
    </source>
</evidence>
<gene>
    <name evidence="2" type="ORF">SAMN02787073_5071</name>
</gene>
<dbReference type="Proteomes" id="UP000184108">
    <property type="component" value="Unassembled WGS sequence"/>
</dbReference>
<feature type="transmembrane region" description="Helical" evidence="1">
    <location>
        <begin position="201"/>
        <end position="219"/>
    </location>
</feature>
<evidence type="ECO:0000313" key="3">
    <source>
        <dbReference type="Proteomes" id="UP000184108"/>
    </source>
</evidence>
<keyword evidence="1" id="KW-0812">Transmembrane</keyword>
<dbReference type="RefSeq" id="WP_073175714.1">
    <property type="nucleotide sequence ID" value="NZ_FQVE01000009.1"/>
</dbReference>
<reference evidence="3" key="1">
    <citation type="submission" date="2016-11" db="EMBL/GenBank/DDBJ databases">
        <authorList>
            <person name="Varghese N."/>
            <person name="Submissions S."/>
        </authorList>
    </citation>
    <scope>NUCLEOTIDE SEQUENCE [LARGE SCALE GENOMIC DNA]</scope>
    <source>
        <strain evidence="3">YR203</strain>
    </source>
</reference>
<dbReference type="AlphaFoldDB" id="A0A1M5NSM0"/>
<keyword evidence="1" id="KW-0472">Membrane</keyword>
<accession>A0A1M5NSM0</accession>
<dbReference type="EMBL" id="FQVE01000009">
    <property type="protein sequence ID" value="SHG92510.1"/>
    <property type="molecule type" value="Genomic_DNA"/>
</dbReference>
<feature type="transmembrane region" description="Helical" evidence="1">
    <location>
        <begin position="231"/>
        <end position="253"/>
    </location>
</feature>
<name>A0A1M5NSM0_9FLAO</name>